<dbReference type="GeneID" id="30023421"/>
<evidence type="ECO:0000256" key="1">
    <source>
        <dbReference type="SAM" id="MobiDB-lite"/>
    </source>
</evidence>
<accession>A0A162K7M2</accession>
<feature type="region of interest" description="Disordered" evidence="1">
    <location>
        <begin position="1"/>
        <end position="20"/>
    </location>
</feature>
<dbReference type="OrthoDB" id="5326237at2759"/>
<dbReference type="Proteomes" id="UP000076744">
    <property type="component" value="Unassembled WGS sequence"/>
</dbReference>
<gene>
    <name evidence="2" type="ORF">ISF_07129</name>
</gene>
<organism evidence="2 3">
    <name type="scientific">Cordyceps fumosorosea (strain ARSEF 2679)</name>
    <name type="common">Isaria fumosorosea</name>
    <dbReference type="NCBI Taxonomy" id="1081104"/>
    <lineage>
        <taxon>Eukaryota</taxon>
        <taxon>Fungi</taxon>
        <taxon>Dikarya</taxon>
        <taxon>Ascomycota</taxon>
        <taxon>Pezizomycotina</taxon>
        <taxon>Sordariomycetes</taxon>
        <taxon>Hypocreomycetidae</taxon>
        <taxon>Hypocreales</taxon>
        <taxon>Cordycipitaceae</taxon>
        <taxon>Cordyceps</taxon>
    </lineage>
</organism>
<sequence>MDTQQAQGNSGVGAGADVSDKEARLREAMKHLKLLHIKSRLLRSTIPKMIEPIMQKQPSPEVMYAAFTKSLEEAQANITEFTELMRSEKSKEVFAMTSKSKEEDPFDIKPWRHQDHPNWFNLDKDD</sequence>
<keyword evidence="3" id="KW-1185">Reference proteome</keyword>
<dbReference type="STRING" id="1081104.A0A162K7M2"/>
<name>A0A162K7M2_CORFA</name>
<dbReference type="RefSeq" id="XP_018702010.1">
    <property type="nucleotide sequence ID" value="XM_018850733.1"/>
</dbReference>
<proteinExistence type="predicted"/>
<dbReference type="AlphaFoldDB" id="A0A162K7M2"/>
<dbReference type="EMBL" id="AZHB01000020">
    <property type="protein sequence ID" value="OAA57208.1"/>
    <property type="molecule type" value="Genomic_DNA"/>
</dbReference>
<reference evidence="2 3" key="1">
    <citation type="journal article" date="2016" name="Genome Biol. Evol.">
        <title>Divergent and convergent evolution of fungal pathogenicity.</title>
        <authorList>
            <person name="Shang Y."/>
            <person name="Xiao G."/>
            <person name="Zheng P."/>
            <person name="Cen K."/>
            <person name="Zhan S."/>
            <person name="Wang C."/>
        </authorList>
    </citation>
    <scope>NUCLEOTIDE SEQUENCE [LARGE SCALE GENOMIC DNA]</scope>
    <source>
        <strain evidence="2 3">ARSEF 2679</strain>
    </source>
</reference>
<evidence type="ECO:0000313" key="2">
    <source>
        <dbReference type="EMBL" id="OAA57208.1"/>
    </source>
</evidence>
<protein>
    <submittedName>
        <fullName evidence="2">Uncharacterized protein</fullName>
    </submittedName>
</protein>
<evidence type="ECO:0000313" key="3">
    <source>
        <dbReference type="Proteomes" id="UP000076744"/>
    </source>
</evidence>
<feature type="compositionally biased region" description="Basic and acidic residues" evidence="1">
    <location>
        <begin position="99"/>
        <end position="116"/>
    </location>
</feature>
<comment type="caution">
    <text evidence="2">The sequence shown here is derived from an EMBL/GenBank/DDBJ whole genome shotgun (WGS) entry which is preliminary data.</text>
</comment>
<feature type="region of interest" description="Disordered" evidence="1">
    <location>
        <begin position="95"/>
        <end position="126"/>
    </location>
</feature>